<protein>
    <submittedName>
        <fullName evidence="1">Uncharacterized protein</fullName>
    </submittedName>
</protein>
<organism evidence="1 2">
    <name type="scientific">Jatropha curcas</name>
    <name type="common">Barbados nut</name>
    <dbReference type="NCBI Taxonomy" id="180498"/>
    <lineage>
        <taxon>Eukaryota</taxon>
        <taxon>Viridiplantae</taxon>
        <taxon>Streptophyta</taxon>
        <taxon>Embryophyta</taxon>
        <taxon>Tracheophyta</taxon>
        <taxon>Spermatophyta</taxon>
        <taxon>Magnoliopsida</taxon>
        <taxon>eudicotyledons</taxon>
        <taxon>Gunneridae</taxon>
        <taxon>Pentapetalae</taxon>
        <taxon>rosids</taxon>
        <taxon>fabids</taxon>
        <taxon>Malpighiales</taxon>
        <taxon>Euphorbiaceae</taxon>
        <taxon>Crotonoideae</taxon>
        <taxon>Jatropheae</taxon>
        <taxon>Jatropha</taxon>
    </lineage>
</organism>
<dbReference type="Proteomes" id="UP000027138">
    <property type="component" value="Unassembled WGS sequence"/>
</dbReference>
<evidence type="ECO:0000313" key="2">
    <source>
        <dbReference type="Proteomes" id="UP000027138"/>
    </source>
</evidence>
<proteinExistence type="predicted"/>
<reference evidence="1 2" key="1">
    <citation type="journal article" date="2014" name="PLoS ONE">
        <title>Global Analysis of Gene Expression Profiles in Physic Nut (Jatropha curcas L.) Seedlings Exposed to Salt Stress.</title>
        <authorList>
            <person name="Zhang L."/>
            <person name="Zhang C."/>
            <person name="Wu P."/>
            <person name="Chen Y."/>
            <person name="Li M."/>
            <person name="Jiang H."/>
            <person name="Wu G."/>
        </authorList>
    </citation>
    <scope>NUCLEOTIDE SEQUENCE [LARGE SCALE GENOMIC DNA]</scope>
    <source>
        <strain evidence="2">cv. GZQX0401</strain>
        <tissue evidence="1">Young leaves</tissue>
    </source>
</reference>
<gene>
    <name evidence="1" type="ORF">JCGZ_11279</name>
</gene>
<accession>A0A067KID0</accession>
<keyword evidence="2" id="KW-1185">Reference proteome</keyword>
<sequence>MAAKDVADWLASDAVIDPLTHPMGHGMKFTGIHSGCGNYNQSMTGCCGTVDCTTLNGVWLDCRPMACSTRLMAAYVVVDGFYTYIPSAVRRDDDHADRFCCYHEIAVWRTDLDATRQFNWGAIALSYLYYRMDLCIRGAHLKLLNGSSWNRIEKYPWGDVADFPILQRGKGVRRGSEPRAPDTTVVISMLEHRPGALFSFILDYTGQTAQGLLEMHLVSSYQMSPPGCTHMSIDDYNEVIIDEAEESSGDDLEETTSNMS</sequence>
<name>A0A067KID0_JATCU</name>
<dbReference type="EMBL" id="KK914512">
    <property type="protein sequence ID" value="KDP34723.1"/>
    <property type="molecule type" value="Genomic_DNA"/>
</dbReference>
<evidence type="ECO:0000313" key="1">
    <source>
        <dbReference type="EMBL" id="KDP34723.1"/>
    </source>
</evidence>
<dbReference type="AlphaFoldDB" id="A0A067KID0"/>